<sequence>MTAVLVLLSMQVIGRYALGWSFAWIEEVSRFFFVWAVYFGFVVAAAKDRHIRVSVQIMMLPPLGQKVMLTIADLIWLVFNGIVVWFGSIYIADMFQFPVISQTTGINLVWVQMIVPLGFLLMSIRVIQVMIRRWTDAETTVIDTRLDD</sequence>
<comment type="function">
    <text evidence="9">Part of the tripartite ATP-independent periplasmic (TRAP) transport system.</text>
</comment>
<dbReference type="AlphaFoldDB" id="A0A1C1Z1P1"/>
<keyword evidence="5 9" id="KW-0812">Transmembrane</keyword>
<evidence type="ECO:0000256" key="2">
    <source>
        <dbReference type="ARBA" id="ARBA00022448"/>
    </source>
</evidence>
<feature type="domain" description="Tripartite ATP-independent periplasmic transporters DctQ component" evidence="10">
    <location>
        <begin position="5"/>
        <end position="135"/>
    </location>
</feature>
<protein>
    <recommendedName>
        <fullName evidence="9">TRAP transporter small permease protein</fullName>
    </recommendedName>
</protein>
<feature type="transmembrane region" description="Helical" evidence="9">
    <location>
        <begin position="67"/>
        <end position="92"/>
    </location>
</feature>
<dbReference type="PANTHER" id="PTHR35011:SF2">
    <property type="entry name" value="2,3-DIKETO-L-GULONATE TRAP TRANSPORTER SMALL PERMEASE PROTEIN YIAM"/>
    <property type="match status" value="1"/>
</dbReference>
<keyword evidence="6 9" id="KW-1133">Transmembrane helix</keyword>
<dbReference type="InterPro" id="IPR007387">
    <property type="entry name" value="TRAP_DctQ"/>
</dbReference>
<keyword evidence="12" id="KW-1185">Reference proteome</keyword>
<evidence type="ECO:0000256" key="3">
    <source>
        <dbReference type="ARBA" id="ARBA00022475"/>
    </source>
</evidence>
<evidence type="ECO:0000256" key="8">
    <source>
        <dbReference type="ARBA" id="ARBA00038436"/>
    </source>
</evidence>
<dbReference type="GO" id="GO:0015740">
    <property type="term" value="P:C4-dicarboxylate transport"/>
    <property type="evidence" value="ECO:0007669"/>
    <property type="project" value="TreeGrafter"/>
</dbReference>
<evidence type="ECO:0000313" key="12">
    <source>
        <dbReference type="Proteomes" id="UP000094795"/>
    </source>
</evidence>
<dbReference type="PANTHER" id="PTHR35011">
    <property type="entry name" value="2,3-DIKETO-L-GULONATE TRAP TRANSPORTER SMALL PERMEASE PROTEIN YIAM"/>
    <property type="match status" value="1"/>
</dbReference>
<comment type="subcellular location">
    <subcellularLocation>
        <location evidence="1 9">Cell inner membrane</location>
        <topology evidence="1 9">Multi-pass membrane protein</topology>
    </subcellularLocation>
</comment>
<dbReference type="GO" id="GO:0005886">
    <property type="term" value="C:plasma membrane"/>
    <property type="evidence" value="ECO:0007669"/>
    <property type="project" value="UniProtKB-SubCell"/>
</dbReference>
<evidence type="ECO:0000256" key="5">
    <source>
        <dbReference type="ARBA" id="ARBA00022692"/>
    </source>
</evidence>
<name>A0A1C1Z1P1_9HYPH</name>
<feature type="transmembrane region" description="Helical" evidence="9">
    <location>
        <begin position="104"/>
        <end position="124"/>
    </location>
</feature>
<dbReference type="EMBL" id="LQZT01000001">
    <property type="protein sequence ID" value="OCW59640.1"/>
    <property type="molecule type" value="Genomic_DNA"/>
</dbReference>
<dbReference type="Pfam" id="PF04290">
    <property type="entry name" value="DctQ"/>
    <property type="match status" value="1"/>
</dbReference>
<keyword evidence="7 9" id="KW-0472">Membrane</keyword>
<reference evidence="11 12" key="1">
    <citation type="submission" date="2015-12" db="EMBL/GenBank/DDBJ databases">
        <authorList>
            <person name="Shamseldin A."/>
            <person name="Moawad H."/>
            <person name="Abd El-Rahim W.M."/>
            <person name="Sadowsky M.J."/>
        </authorList>
    </citation>
    <scope>NUCLEOTIDE SEQUENCE [LARGE SCALE GENOMIC DNA]</scope>
    <source>
        <strain evidence="11 12">JC234</strain>
    </source>
</reference>
<comment type="subunit">
    <text evidence="9">The complex comprises the extracytoplasmic solute receptor protein and the two transmembrane proteins.</text>
</comment>
<dbReference type="STRING" id="1480615.AWJ14_09425"/>
<evidence type="ECO:0000256" key="7">
    <source>
        <dbReference type="ARBA" id="ARBA00023136"/>
    </source>
</evidence>
<accession>A0A1C1Z1P1</accession>
<evidence type="ECO:0000259" key="10">
    <source>
        <dbReference type="Pfam" id="PF04290"/>
    </source>
</evidence>
<dbReference type="Proteomes" id="UP000094795">
    <property type="component" value="Unassembled WGS sequence"/>
</dbReference>
<comment type="similarity">
    <text evidence="8 9">Belongs to the TRAP transporter small permease family.</text>
</comment>
<feature type="transmembrane region" description="Helical" evidence="9">
    <location>
        <begin position="29"/>
        <end position="46"/>
    </location>
</feature>
<evidence type="ECO:0000256" key="9">
    <source>
        <dbReference type="RuleBase" id="RU369079"/>
    </source>
</evidence>
<keyword evidence="2 9" id="KW-0813">Transport</keyword>
<dbReference type="GO" id="GO:0022857">
    <property type="term" value="F:transmembrane transporter activity"/>
    <property type="evidence" value="ECO:0007669"/>
    <property type="project" value="UniProtKB-UniRule"/>
</dbReference>
<gene>
    <name evidence="11" type="ORF">AWJ14_09425</name>
</gene>
<evidence type="ECO:0000256" key="4">
    <source>
        <dbReference type="ARBA" id="ARBA00022519"/>
    </source>
</evidence>
<evidence type="ECO:0000256" key="1">
    <source>
        <dbReference type="ARBA" id="ARBA00004429"/>
    </source>
</evidence>
<keyword evidence="4 9" id="KW-0997">Cell inner membrane</keyword>
<evidence type="ECO:0000256" key="6">
    <source>
        <dbReference type="ARBA" id="ARBA00022989"/>
    </source>
</evidence>
<comment type="caution">
    <text evidence="11">The sequence shown here is derived from an EMBL/GenBank/DDBJ whole genome shotgun (WGS) entry which is preliminary data.</text>
</comment>
<proteinExistence type="inferred from homology"/>
<dbReference type="OrthoDB" id="8449485at2"/>
<evidence type="ECO:0000313" key="11">
    <source>
        <dbReference type="EMBL" id="OCW59640.1"/>
    </source>
</evidence>
<keyword evidence="3" id="KW-1003">Cell membrane</keyword>
<comment type="caution">
    <text evidence="9">Lacks conserved residue(s) required for the propagation of feature annotation.</text>
</comment>
<dbReference type="InterPro" id="IPR055348">
    <property type="entry name" value="DctQ"/>
</dbReference>
<organism evidence="11 12">
    <name type="scientific">Hoeflea olei</name>
    <dbReference type="NCBI Taxonomy" id="1480615"/>
    <lineage>
        <taxon>Bacteria</taxon>
        <taxon>Pseudomonadati</taxon>
        <taxon>Pseudomonadota</taxon>
        <taxon>Alphaproteobacteria</taxon>
        <taxon>Hyphomicrobiales</taxon>
        <taxon>Rhizobiaceae</taxon>
        <taxon>Hoeflea</taxon>
    </lineage>
</organism>